<protein>
    <recommendedName>
        <fullName evidence="3">Transmembrane protein</fullName>
    </recommendedName>
</protein>
<dbReference type="EMBL" id="CP157354">
    <property type="protein sequence ID" value="XBL95559.1"/>
    <property type="molecule type" value="Genomic_DNA"/>
</dbReference>
<proteinExistence type="predicted"/>
<sequence>MPLRIPGLVLSATLMFGALSFYSFIDNLSVRRPAVIELSDSRQYIVERVDFPSLFFGEDFSYLRVTDQDAPKYIYRSPLYPTRLLLLQVNEGEGRVSVPNIDFLTAEKIFVFHDRRWMDHAMNYFVSNTPYVVESLGEGER</sequence>
<evidence type="ECO:0000256" key="1">
    <source>
        <dbReference type="SAM" id="Phobius"/>
    </source>
</evidence>
<feature type="transmembrane region" description="Helical" evidence="1">
    <location>
        <begin position="6"/>
        <end position="25"/>
    </location>
</feature>
<gene>
    <name evidence="2" type="ORF">ABHN08_23290</name>
</gene>
<keyword evidence="1" id="KW-0472">Membrane</keyword>
<name>A0AAU7EW32_9PSED</name>
<reference evidence="2" key="1">
    <citation type="submission" date="2024-05" db="EMBL/GenBank/DDBJ databases">
        <title>Draft genome sequence of Pseudomonas iranensis M7D1.</title>
        <authorList>
            <person name="Miller S.L."/>
            <person name="Nsubuga A."/>
            <person name="Lu N."/>
            <person name="King J."/>
            <person name="Shears P."/>
            <person name="Lawson P.A."/>
        </authorList>
    </citation>
    <scope>NUCLEOTIDE SEQUENCE</scope>
    <source>
        <strain evidence="2">M7D1</strain>
    </source>
</reference>
<accession>A0AAU7EW32</accession>
<keyword evidence="1" id="KW-0812">Transmembrane</keyword>
<evidence type="ECO:0008006" key="3">
    <source>
        <dbReference type="Google" id="ProtNLM"/>
    </source>
</evidence>
<evidence type="ECO:0000313" key="2">
    <source>
        <dbReference type="EMBL" id="XBL95559.1"/>
    </source>
</evidence>
<dbReference type="AlphaFoldDB" id="A0AAU7EW32"/>
<organism evidence="2">
    <name type="scientific">Pseudomonas iranensis</name>
    <dbReference type="NCBI Taxonomy" id="2745503"/>
    <lineage>
        <taxon>Bacteria</taxon>
        <taxon>Pseudomonadati</taxon>
        <taxon>Pseudomonadota</taxon>
        <taxon>Gammaproteobacteria</taxon>
        <taxon>Pseudomonadales</taxon>
        <taxon>Pseudomonadaceae</taxon>
        <taxon>Pseudomonas</taxon>
    </lineage>
</organism>
<keyword evidence="1" id="KW-1133">Transmembrane helix</keyword>